<feature type="region of interest" description="Disordered" evidence="1">
    <location>
        <begin position="30"/>
        <end position="93"/>
    </location>
</feature>
<accession>A0ABU6SRK9</accession>
<dbReference type="Proteomes" id="UP001341840">
    <property type="component" value="Unassembled WGS sequence"/>
</dbReference>
<dbReference type="EMBL" id="JASCZI010061427">
    <property type="protein sequence ID" value="MED6138680.1"/>
    <property type="molecule type" value="Genomic_DNA"/>
</dbReference>
<evidence type="ECO:0000313" key="2">
    <source>
        <dbReference type="EMBL" id="MED6138680.1"/>
    </source>
</evidence>
<feature type="compositionally biased region" description="Polar residues" evidence="1">
    <location>
        <begin position="30"/>
        <end position="40"/>
    </location>
</feature>
<protein>
    <submittedName>
        <fullName evidence="2">Uncharacterized protein</fullName>
    </submittedName>
</protein>
<name>A0ABU6SRK9_9FABA</name>
<proteinExistence type="predicted"/>
<sequence length="105" mass="11429">MTKLKASQLTIANYIENELCCTAETRNRTPTEVAGSQNAHAESKGDRAHVHHGISCNRRQTEELKLTLEYSGDKRGRSGARGPPVMATRQSTAVRKEGGCEIFGG</sequence>
<feature type="compositionally biased region" description="Basic and acidic residues" evidence="1">
    <location>
        <begin position="59"/>
        <end position="76"/>
    </location>
</feature>
<gene>
    <name evidence="2" type="ORF">PIB30_076715</name>
</gene>
<evidence type="ECO:0000256" key="1">
    <source>
        <dbReference type="SAM" id="MobiDB-lite"/>
    </source>
</evidence>
<keyword evidence="3" id="KW-1185">Reference proteome</keyword>
<reference evidence="2 3" key="1">
    <citation type="journal article" date="2023" name="Plants (Basel)">
        <title>Bridging the Gap: Combining Genomics and Transcriptomics Approaches to Understand Stylosanthes scabra, an Orphan Legume from the Brazilian Caatinga.</title>
        <authorList>
            <person name="Ferreira-Neto J.R.C."/>
            <person name="da Silva M.D."/>
            <person name="Binneck E."/>
            <person name="de Melo N.F."/>
            <person name="da Silva R.H."/>
            <person name="de Melo A.L.T.M."/>
            <person name="Pandolfi V."/>
            <person name="Bustamante F.O."/>
            <person name="Brasileiro-Vidal A.C."/>
            <person name="Benko-Iseppon A.M."/>
        </authorList>
    </citation>
    <scope>NUCLEOTIDE SEQUENCE [LARGE SCALE GENOMIC DNA]</scope>
    <source>
        <tissue evidence="2">Leaves</tissue>
    </source>
</reference>
<evidence type="ECO:0000313" key="3">
    <source>
        <dbReference type="Proteomes" id="UP001341840"/>
    </source>
</evidence>
<comment type="caution">
    <text evidence="2">The sequence shown here is derived from an EMBL/GenBank/DDBJ whole genome shotgun (WGS) entry which is preliminary data.</text>
</comment>
<organism evidence="2 3">
    <name type="scientific">Stylosanthes scabra</name>
    <dbReference type="NCBI Taxonomy" id="79078"/>
    <lineage>
        <taxon>Eukaryota</taxon>
        <taxon>Viridiplantae</taxon>
        <taxon>Streptophyta</taxon>
        <taxon>Embryophyta</taxon>
        <taxon>Tracheophyta</taxon>
        <taxon>Spermatophyta</taxon>
        <taxon>Magnoliopsida</taxon>
        <taxon>eudicotyledons</taxon>
        <taxon>Gunneridae</taxon>
        <taxon>Pentapetalae</taxon>
        <taxon>rosids</taxon>
        <taxon>fabids</taxon>
        <taxon>Fabales</taxon>
        <taxon>Fabaceae</taxon>
        <taxon>Papilionoideae</taxon>
        <taxon>50 kb inversion clade</taxon>
        <taxon>dalbergioids sensu lato</taxon>
        <taxon>Dalbergieae</taxon>
        <taxon>Pterocarpus clade</taxon>
        <taxon>Stylosanthes</taxon>
    </lineage>
</organism>